<accession>A0A7T5R0U3</accession>
<dbReference type="Gene3D" id="3.40.710.10">
    <property type="entry name" value="DD-peptidase/beta-lactamase superfamily"/>
    <property type="match status" value="1"/>
</dbReference>
<evidence type="ECO:0000256" key="10">
    <source>
        <dbReference type="ARBA" id="ARBA00022984"/>
    </source>
</evidence>
<evidence type="ECO:0000256" key="7">
    <source>
        <dbReference type="ARBA" id="ARBA00022729"/>
    </source>
</evidence>
<feature type="chain" id="PRO_5032488735" description="serine-type D-Ala-D-Ala carboxypeptidase" evidence="16">
    <location>
        <begin position="24"/>
        <end position="379"/>
    </location>
</feature>
<evidence type="ECO:0000256" key="14">
    <source>
        <dbReference type="PIRSR" id="PIRSR618044-2"/>
    </source>
</evidence>
<evidence type="ECO:0000256" key="1">
    <source>
        <dbReference type="ARBA" id="ARBA00003217"/>
    </source>
</evidence>
<evidence type="ECO:0000256" key="16">
    <source>
        <dbReference type="SAM" id="SignalP"/>
    </source>
</evidence>
<dbReference type="Gene3D" id="2.60.410.10">
    <property type="entry name" value="D-Ala-D-Ala carboxypeptidase, C-terminal domain"/>
    <property type="match status" value="1"/>
</dbReference>
<dbReference type="InterPro" id="IPR012907">
    <property type="entry name" value="Peptidase_S11_C"/>
</dbReference>
<dbReference type="InterPro" id="IPR012338">
    <property type="entry name" value="Beta-lactam/transpept-like"/>
</dbReference>
<gene>
    <name evidence="18" type="ORF">HYS17_07555</name>
</gene>
<evidence type="ECO:0000313" key="18">
    <source>
        <dbReference type="EMBL" id="QQG35396.1"/>
    </source>
</evidence>
<dbReference type="PRINTS" id="PR00725">
    <property type="entry name" value="DADACBPTASE1"/>
</dbReference>
<dbReference type="Pfam" id="PF00768">
    <property type="entry name" value="Peptidase_S11"/>
    <property type="match status" value="1"/>
</dbReference>
<dbReference type="PANTHER" id="PTHR21581:SF6">
    <property type="entry name" value="TRAFFICKING PROTEIN PARTICLE COMPLEX SUBUNIT 12"/>
    <property type="match status" value="1"/>
</dbReference>
<dbReference type="Proteomes" id="UP000595362">
    <property type="component" value="Chromosome"/>
</dbReference>
<proteinExistence type="inferred from homology"/>
<keyword evidence="10" id="KW-0573">Peptidoglycan synthesis</keyword>
<dbReference type="GO" id="GO:0006508">
    <property type="term" value="P:proteolysis"/>
    <property type="evidence" value="ECO:0007669"/>
    <property type="project" value="UniProtKB-KW"/>
</dbReference>
<evidence type="ECO:0000256" key="6">
    <source>
        <dbReference type="ARBA" id="ARBA00022670"/>
    </source>
</evidence>
<organism evidence="18 19">
    <name type="scientific">Micavibrio aeruginosavorus</name>
    <dbReference type="NCBI Taxonomy" id="349221"/>
    <lineage>
        <taxon>Bacteria</taxon>
        <taxon>Pseudomonadati</taxon>
        <taxon>Bdellovibrionota</taxon>
        <taxon>Bdellovibrionia</taxon>
        <taxon>Bdellovibrionales</taxon>
        <taxon>Pseudobdellovibrionaceae</taxon>
        <taxon>Micavibrio</taxon>
    </lineage>
</organism>
<evidence type="ECO:0000256" key="3">
    <source>
        <dbReference type="ARBA" id="ARBA00007164"/>
    </source>
</evidence>
<dbReference type="InterPro" id="IPR018044">
    <property type="entry name" value="Peptidase_S11"/>
</dbReference>
<feature type="active site" description="Proton acceptor" evidence="13">
    <location>
        <position position="58"/>
    </location>
</feature>
<dbReference type="GO" id="GO:0009002">
    <property type="term" value="F:serine-type D-Ala-D-Ala carboxypeptidase activity"/>
    <property type="evidence" value="ECO:0007669"/>
    <property type="project" value="UniProtKB-EC"/>
</dbReference>
<sequence length="379" mass="41344">MNRLIFSILFAFLMLAAVIPAQAQETTAKQAIVIDYNTGYVLYEKNADERMAPSSMTKVMTTYLAFDAVDQGRITLDQTFHISEKAWKTGGSRMFVQVGTDVKVEDLLRGVIVQSGNDATVALAEGLAGSEEAFAQAMNQKAKELGMTNSKFKNSHGLNEEGHYSTARDLATLAIRSISDHPKHYHYHAEKEFTYNNIKQGNRNPLLYRNIGADGLKTGHTDAGGYGLIGTAINDKGRRVVVVVNGLGDEQERADQSAQLINWAMNGFEDVTLFKAGDIVEQAEVVLGKQATVPLTVEKDIRVPVPVSFRNDLKVEVVYNGPLQAPVKKGAVVGALKISVPRVKNFEVPLIAAADVERIGLFAGTFAKVLMLLDGSKDR</sequence>
<keyword evidence="5 18" id="KW-0121">Carboxypeptidase</keyword>
<evidence type="ECO:0000256" key="4">
    <source>
        <dbReference type="ARBA" id="ARBA00012448"/>
    </source>
</evidence>
<feature type="signal peptide" evidence="16">
    <location>
        <begin position="1"/>
        <end position="23"/>
    </location>
</feature>
<dbReference type="SUPFAM" id="SSF69189">
    <property type="entry name" value="Penicillin-binding protein associated domain"/>
    <property type="match status" value="1"/>
</dbReference>
<comment type="function">
    <text evidence="1">Removes C-terminal D-alanyl residues from sugar-peptide cell wall precursors.</text>
</comment>
<reference evidence="18 19" key="1">
    <citation type="submission" date="2020-07" db="EMBL/GenBank/DDBJ databases">
        <title>Huge and variable diversity of episymbiotic CPR bacteria and DPANN archaea in groundwater ecosystems.</title>
        <authorList>
            <person name="He C.Y."/>
            <person name="Keren R."/>
            <person name="Whittaker M."/>
            <person name="Farag I.F."/>
            <person name="Doudna J."/>
            <person name="Cate J.H.D."/>
            <person name="Banfield J.F."/>
        </authorList>
    </citation>
    <scope>NUCLEOTIDE SEQUENCE [LARGE SCALE GENOMIC DNA]</scope>
    <source>
        <strain evidence="18">NC_groundwater_70_Ag_B-0.1um_54_66</strain>
    </source>
</reference>
<dbReference type="GO" id="GO:0008360">
    <property type="term" value="P:regulation of cell shape"/>
    <property type="evidence" value="ECO:0007669"/>
    <property type="project" value="UniProtKB-KW"/>
</dbReference>
<dbReference type="EMBL" id="CP066681">
    <property type="protein sequence ID" value="QQG35396.1"/>
    <property type="molecule type" value="Genomic_DNA"/>
</dbReference>
<evidence type="ECO:0000256" key="13">
    <source>
        <dbReference type="PIRSR" id="PIRSR618044-1"/>
    </source>
</evidence>
<feature type="domain" description="Peptidase S11 D-Ala-D-Ala carboxypeptidase A C-terminal" evidence="17">
    <location>
        <begin position="268"/>
        <end position="358"/>
    </location>
</feature>
<comment type="pathway">
    <text evidence="2">Cell wall biogenesis; peptidoglycan biosynthesis.</text>
</comment>
<feature type="active site" evidence="13">
    <location>
        <position position="115"/>
    </location>
</feature>
<evidence type="ECO:0000256" key="11">
    <source>
        <dbReference type="ARBA" id="ARBA00023316"/>
    </source>
</evidence>
<dbReference type="PANTHER" id="PTHR21581">
    <property type="entry name" value="D-ALANYL-D-ALANINE CARBOXYPEPTIDASE"/>
    <property type="match status" value="1"/>
</dbReference>
<keyword evidence="9" id="KW-0133">Cell shape</keyword>
<evidence type="ECO:0000256" key="9">
    <source>
        <dbReference type="ARBA" id="ARBA00022960"/>
    </source>
</evidence>
<dbReference type="SUPFAM" id="SSF56601">
    <property type="entry name" value="beta-lactamase/transpeptidase-like"/>
    <property type="match status" value="1"/>
</dbReference>
<comment type="catalytic activity">
    <reaction evidence="12">
        <text>Preferential cleavage: (Ac)2-L-Lys-D-Ala-|-D-Ala. Also transpeptidation of peptidyl-alanyl moieties that are N-acyl substituents of D-alanine.</text>
        <dbReference type="EC" id="3.4.16.4"/>
    </reaction>
</comment>
<keyword evidence="11" id="KW-0961">Cell wall biogenesis/degradation</keyword>
<dbReference type="UniPathway" id="UPA00219"/>
<dbReference type="SMART" id="SM00936">
    <property type="entry name" value="PBP5_C"/>
    <property type="match status" value="1"/>
</dbReference>
<dbReference type="GO" id="GO:0009252">
    <property type="term" value="P:peptidoglycan biosynthetic process"/>
    <property type="evidence" value="ECO:0007669"/>
    <property type="project" value="UniProtKB-UniPathway"/>
</dbReference>
<name>A0A7T5R0U3_9BACT</name>
<dbReference type="Pfam" id="PF07943">
    <property type="entry name" value="PBP5_C"/>
    <property type="match status" value="1"/>
</dbReference>
<dbReference type="InterPro" id="IPR015956">
    <property type="entry name" value="Peniciliin-bd_prot_C_sf"/>
</dbReference>
<dbReference type="AlphaFoldDB" id="A0A7T5R0U3"/>
<dbReference type="GO" id="GO:0071555">
    <property type="term" value="P:cell wall organization"/>
    <property type="evidence" value="ECO:0007669"/>
    <property type="project" value="UniProtKB-KW"/>
</dbReference>
<evidence type="ECO:0000259" key="17">
    <source>
        <dbReference type="SMART" id="SM00936"/>
    </source>
</evidence>
<dbReference type="EC" id="3.4.16.4" evidence="4"/>
<evidence type="ECO:0000256" key="5">
    <source>
        <dbReference type="ARBA" id="ARBA00022645"/>
    </source>
</evidence>
<evidence type="ECO:0000256" key="12">
    <source>
        <dbReference type="ARBA" id="ARBA00034000"/>
    </source>
</evidence>
<evidence type="ECO:0000256" key="8">
    <source>
        <dbReference type="ARBA" id="ARBA00022801"/>
    </source>
</evidence>
<dbReference type="InterPro" id="IPR001967">
    <property type="entry name" value="Peptidase_S11_N"/>
</dbReference>
<evidence type="ECO:0000256" key="2">
    <source>
        <dbReference type="ARBA" id="ARBA00004752"/>
    </source>
</evidence>
<feature type="active site" description="Acyl-ester intermediate" evidence="13">
    <location>
        <position position="55"/>
    </location>
</feature>
<evidence type="ECO:0000313" key="19">
    <source>
        <dbReference type="Proteomes" id="UP000595362"/>
    </source>
</evidence>
<feature type="binding site" evidence="14">
    <location>
        <position position="217"/>
    </location>
    <ligand>
        <name>substrate</name>
    </ligand>
</feature>
<keyword evidence="7 16" id="KW-0732">Signal</keyword>
<protein>
    <recommendedName>
        <fullName evidence="4">serine-type D-Ala-D-Ala carboxypeptidase</fullName>
        <ecNumber evidence="4">3.4.16.4</ecNumber>
    </recommendedName>
</protein>
<dbReference type="InterPro" id="IPR037167">
    <property type="entry name" value="Peptidase_S11_C_sf"/>
</dbReference>
<comment type="similarity">
    <text evidence="3 15">Belongs to the peptidase S11 family.</text>
</comment>
<keyword evidence="8" id="KW-0378">Hydrolase</keyword>
<evidence type="ECO:0000256" key="15">
    <source>
        <dbReference type="RuleBase" id="RU004016"/>
    </source>
</evidence>
<keyword evidence="6" id="KW-0645">Protease</keyword>